<dbReference type="Gene3D" id="1.10.10.60">
    <property type="entry name" value="Homeodomain-like"/>
    <property type="match status" value="1"/>
</dbReference>
<name>A0AAN9Z5C1_9ORTH</name>
<dbReference type="EMBL" id="JAZDUA010000088">
    <property type="protein sequence ID" value="KAK7868708.1"/>
    <property type="molecule type" value="Genomic_DNA"/>
</dbReference>
<accession>A0AAN9Z5C1</accession>
<keyword evidence="4" id="KW-1185">Reference proteome</keyword>
<feature type="domain" description="Myb/SANT-like DNA-binding" evidence="2">
    <location>
        <begin position="27"/>
        <end position="106"/>
    </location>
</feature>
<evidence type="ECO:0000313" key="4">
    <source>
        <dbReference type="Proteomes" id="UP001378592"/>
    </source>
</evidence>
<reference evidence="3 4" key="1">
    <citation type="submission" date="2024-03" db="EMBL/GenBank/DDBJ databases">
        <title>The genome assembly and annotation of the cricket Gryllus longicercus Weissman &amp; Gray.</title>
        <authorList>
            <person name="Szrajer S."/>
            <person name="Gray D."/>
            <person name="Ylla G."/>
        </authorList>
    </citation>
    <scope>NUCLEOTIDE SEQUENCE [LARGE SCALE GENOMIC DNA]</scope>
    <source>
        <strain evidence="3">DAG 2021-001</strain>
        <tissue evidence="3">Whole body minus gut</tissue>
    </source>
</reference>
<dbReference type="Pfam" id="PF13837">
    <property type="entry name" value="Myb_DNA-bind_4"/>
    <property type="match status" value="1"/>
</dbReference>
<protein>
    <recommendedName>
        <fullName evidence="2">Myb/SANT-like DNA-binding domain-containing protein</fullName>
    </recommendedName>
</protein>
<dbReference type="Proteomes" id="UP001378592">
    <property type="component" value="Unassembled WGS sequence"/>
</dbReference>
<organism evidence="3 4">
    <name type="scientific">Gryllus longicercus</name>
    <dbReference type="NCBI Taxonomy" id="2509291"/>
    <lineage>
        <taxon>Eukaryota</taxon>
        <taxon>Metazoa</taxon>
        <taxon>Ecdysozoa</taxon>
        <taxon>Arthropoda</taxon>
        <taxon>Hexapoda</taxon>
        <taxon>Insecta</taxon>
        <taxon>Pterygota</taxon>
        <taxon>Neoptera</taxon>
        <taxon>Polyneoptera</taxon>
        <taxon>Orthoptera</taxon>
        <taxon>Ensifera</taxon>
        <taxon>Gryllidea</taxon>
        <taxon>Grylloidea</taxon>
        <taxon>Gryllidae</taxon>
        <taxon>Gryllinae</taxon>
        <taxon>Gryllus</taxon>
    </lineage>
</organism>
<gene>
    <name evidence="3" type="ORF">R5R35_008234</name>
</gene>
<feature type="coiled-coil region" evidence="1">
    <location>
        <begin position="183"/>
        <end position="217"/>
    </location>
</feature>
<sequence length="231" mass="26482">MMMSAPQNSSENVSKSTIWKTYQDKDPTKDLLQIVGTEKIQSMLLDRNVLKKLVWQQVANDMAALGYDLGPDGGKACHQKWRNLKRAYIMYITKPGHRDPPYIKELQKALETTRKLIMPPANRVKPEVGNVSVNSELFEPELCSESASHSPNKSSNISVHVADVLAVMVKNNEERQKQEEVFEAAYEQRFKRLETLLQQQSEQLERLNEVMLEVSKQCGKKRKFCESLQSE</sequence>
<comment type="caution">
    <text evidence="3">The sequence shown here is derived from an EMBL/GenBank/DDBJ whole genome shotgun (WGS) entry which is preliminary data.</text>
</comment>
<dbReference type="AlphaFoldDB" id="A0AAN9Z5C1"/>
<evidence type="ECO:0000259" key="2">
    <source>
        <dbReference type="Pfam" id="PF13837"/>
    </source>
</evidence>
<dbReference type="InterPro" id="IPR044822">
    <property type="entry name" value="Myb_DNA-bind_4"/>
</dbReference>
<proteinExistence type="predicted"/>
<evidence type="ECO:0000256" key="1">
    <source>
        <dbReference type="SAM" id="Coils"/>
    </source>
</evidence>
<evidence type="ECO:0000313" key="3">
    <source>
        <dbReference type="EMBL" id="KAK7868708.1"/>
    </source>
</evidence>
<keyword evidence="1" id="KW-0175">Coiled coil</keyword>